<comment type="caution">
    <text evidence="10">The sequence shown here is derived from an EMBL/GenBank/DDBJ whole genome shotgun (WGS) entry which is preliminary data.</text>
</comment>
<keyword evidence="2" id="KW-0479">Metal-binding</keyword>
<evidence type="ECO:0008006" key="12">
    <source>
        <dbReference type="Google" id="ProtNLM"/>
    </source>
</evidence>
<keyword evidence="4" id="KW-0186">Copper</keyword>
<keyword evidence="6" id="KW-0472">Membrane</keyword>
<dbReference type="InterPro" id="IPR008972">
    <property type="entry name" value="Cupredoxin"/>
</dbReference>
<evidence type="ECO:0000256" key="3">
    <source>
        <dbReference type="ARBA" id="ARBA00023002"/>
    </source>
</evidence>
<dbReference type="PROSITE" id="PS00080">
    <property type="entry name" value="MULTICOPPER_OXIDASE2"/>
    <property type="match status" value="1"/>
</dbReference>
<dbReference type="CDD" id="cd13910">
    <property type="entry name" value="CuRO_3_MCO_like_4"/>
    <property type="match status" value="1"/>
</dbReference>
<dbReference type="InterPro" id="IPR001117">
    <property type="entry name" value="Cu-oxidase_2nd"/>
</dbReference>
<proteinExistence type="inferred from homology"/>
<evidence type="ECO:0000259" key="9">
    <source>
        <dbReference type="Pfam" id="PF07732"/>
    </source>
</evidence>
<dbReference type="Proteomes" id="UP001172681">
    <property type="component" value="Unassembled WGS sequence"/>
</dbReference>
<evidence type="ECO:0000256" key="4">
    <source>
        <dbReference type="ARBA" id="ARBA00023008"/>
    </source>
</evidence>
<evidence type="ECO:0000256" key="2">
    <source>
        <dbReference type="ARBA" id="ARBA00022723"/>
    </source>
</evidence>
<keyword evidence="6" id="KW-0812">Transmembrane</keyword>
<evidence type="ECO:0000259" key="8">
    <source>
        <dbReference type="Pfam" id="PF07731"/>
    </source>
</evidence>
<keyword evidence="3" id="KW-0560">Oxidoreductase</keyword>
<dbReference type="PROSITE" id="PS00079">
    <property type="entry name" value="MULTICOPPER_OXIDASE1"/>
    <property type="match status" value="1"/>
</dbReference>
<dbReference type="GO" id="GO:0016491">
    <property type="term" value="F:oxidoreductase activity"/>
    <property type="evidence" value="ECO:0007669"/>
    <property type="project" value="UniProtKB-KW"/>
</dbReference>
<dbReference type="Pfam" id="PF00394">
    <property type="entry name" value="Cu-oxidase"/>
    <property type="match status" value="1"/>
</dbReference>
<protein>
    <recommendedName>
        <fullName evidence="12">Laccase</fullName>
    </recommendedName>
</protein>
<gene>
    <name evidence="10" type="ORF">H2204_001120</name>
</gene>
<keyword evidence="11" id="KW-1185">Reference proteome</keyword>
<dbReference type="InterPro" id="IPR045087">
    <property type="entry name" value="Cu-oxidase_fam"/>
</dbReference>
<reference evidence="10" key="1">
    <citation type="submission" date="2022-10" db="EMBL/GenBank/DDBJ databases">
        <title>Culturing micro-colonial fungi from biological soil crusts in the Mojave desert and describing Neophaeococcomyces mojavensis, and introducing the new genera and species Taxawa tesnikishii.</title>
        <authorList>
            <person name="Kurbessoian T."/>
            <person name="Stajich J.E."/>
        </authorList>
    </citation>
    <scope>NUCLEOTIDE SEQUENCE</scope>
    <source>
        <strain evidence="10">TK_35</strain>
    </source>
</reference>
<dbReference type="AlphaFoldDB" id="A0AA38YF98"/>
<feature type="domain" description="Plastocyanin-like" evidence="8">
    <location>
        <begin position="560"/>
        <end position="676"/>
    </location>
</feature>
<dbReference type="InterPro" id="IPR011706">
    <property type="entry name" value="Cu-oxidase_C"/>
</dbReference>
<dbReference type="SUPFAM" id="SSF49503">
    <property type="entry name" value="Cupredoxins"/>
    <property type="match status" value="3"/>
</dbReference>
<feature type="domain" description="Plastocyanin-like" evidence="7">
    <location>
        <begin position="268"/>
        <end position="399"/>
    </location>
</feature>
<evidence type="ECO:0000256" key="6">
    <source>
        <dbReference type="SAM" id="Phobius"/>
    </source>
</evidence>
<dbReference type="EMBL" id="JAPDRN010000004">
    <property type="protein sequence ID" value="KAJ9645540.1"/>
    <property type="molecule type" value="Genomic_DNA"/>
</dbReference>
<dbReference type="InterPro" id="IPR033138">
    <property type="entry name" value="Cu_oxidase_CS"/>
</dbReference>
<feature type="compositionally biased region" description="Polar residues" evidence="5">
    <location>
        <begin position="11"/>
        <end position="24"/>
    </location>
</feature>
<dbReference type="CDD" id="cd04205">
    <property type="entry name" value="CuRO_2_LCC_like"/>
    <property type="match status" value="1"/>
</dbReference>
<accession>A0AA38YF98</accession>
<sequence length="688" mass="76988">MEYDDSEGLSRRNSTYTYKASNESARLPLNDEARVAEIDQFPPDSEEQGAGQGSTDEDSHGYQQSTSSNKIETKPLLMLAILIFVSVFVYLGYGPTGNLSTRTKEFIAHERTSDGLAIPCHPEEHVYRESRILSYNFTITSAIRDPDGVKKHVYLVNGAFPGPIIECRTGDFLFVHVTNALDNEGLAIHWHGLEMKSANHMDGAVGFTQSSIPAGDTFTYEFQVNEEFSGTFWWHAHSQLQRGDGLYGGFIVHQPIASQEEKLHSESLLLIGDWYHQNAQDLLTWFTSVIAIGNEPVPDSLLINGKGHFNCSMAIPARPVDCRPVKSTDSLPILNRDSKEGKIRLRIVNVGSLAGFTLQFKGAKVVPLSMDGDNIIGDNGRYNSVGTLYPGERIDLLLEWTMTSILSPKIKIQLDPENFKLPNPALNPNQEFPLLRSRAVSRIHRPMARSETHEHVYTEHHDDEPIHFDLESATGKMDDEAAFKLPEPSQGPIVIYTKTEKLALNSYHPKSYINRTSWSPQTGSATGPRQPLISLPRHHWNSNQLVPYIPLPQKPKSNDPSSGNYSAGTCIDIIINNLDDGAHPFHLHGHSFWVLRSHRAEDRGWGSFNPYSTTLSSSDHSSHFHLNTRNPIRRDTVSVPRRGHVVIRLWTDNEGIWMLHCHILVHQASGMAMGLQIGGDIENKGPRR</sequence>
<keyword evidence="6" id="KW-1133">Transmembrane helix</keyword>
<feature type="transmembrane region" description="Helical" evidence="6">
    <location>
        <begin position="76"/>
        <end position="93"/>
    </location>
</feature>
<evidence type="ECO:0000313" key="10">
    <source>
        <dbReference type="EMBL" id="KAJ9645540.1"/>
    </source>
</evidence>
<feature type="region of interest" description="Disordered" evidence="5">
    <location>
        <begin position="1"/>
        <end position="67"/>
    </location>
</feature>
<dbReference type="Pfam" id="PF07732">
    <property type="entry name" value="Cu-oxidase_3"/>
    <property type="match status" value="1"/>
</dbReference>
<name>A0AA38YF98_9EURO</name>
<dbReference type="GO" id="GO:0005507">
    <property type="term" value="F:copper ion binding"/>
    <property type="evidence" value="ECO:0007669"/>
    <property type="project" value="InterPro"/>
</dbReference>
<dbReference type="Gene3D" id="2.60.40.420">
    <property type="entry name" value="Cupredoxins - blue copper proteins"/>
    <property type="match status" value="3"/>
</dbReference>
<dbReference type="InterPro" id="IPR002355">
    <property type="entry name" value="Cu_oxidase_Cu_BS"/>
</dbReference>
<dbReference type="PANTHER" id="PTHR11709">
    <property type="entry name" value="MULTI-COPPER OXIDASE"/>
    <property type="match status" value="1"/>
</dbReference>
<dbReference type="Pfam" id="PF07731">
    <property type="entry name" value="Cu-oxidase_2"/>
    <property type="match status" value="1"/>
</dbReference>
<dbReference type="InterPro" id="IPR011707">
    <property type="entry name" value="Cu-oxidase-like_N"/>
</dbReference>
<comment type="similarity">
    <text evidence="1">Belongs to the multicopper oxidase family.</text>
</comment>
<evidence type="ECO:0000256" key="5">
    <source>
        <dbReference type="SAM" id="MobiDB-lite"/>
    </source>
</evidence>
<evidence type="ECO:0000313" key="11">
    <source>
        <dbReference type="Proteomes" id="UP001172681"/>
    </source>
</evidence>
<organism evidence="10 11">
    <name type="scientific">Knufia peltigerae</name>
    <dbReference type="NCBI Taxonomy" id="1002370"/>
    <lineage>
        <taxon>Eukaryota</taxon>
        <taxon>Fungi</taxon>
        <taxon>Dikarya</taxon>
        <taxon>Ascomycota</taxon>
        <taxon>Pezizomycotina</taxon>
        <taxon>Eurotiomycetes</taxon>
        <taxon>Chaetothyriomycetidae</taxon>
        <taxon>Chaetothyriales</taxon>
        <taxon>Trichomeriaceae</taxon>
        <taxon>Knufia</taxon>
    </lineage>
</organism>
<dbReference type="PANTHER" id="PTHR11709:SF394">
    <property type="entry name" value="FI03373P-RELATED"/>
    <property type="match status" value="1"/>
</dbReference>
<evidence type="ECO:0000259" key="7">
    <source>
        <dbReference type="Pfam" id="PF00394"/>
    </source>
</evidence>
<feature type="domain" description="Plastocyanin-like" evidence="9">
    <location>
        <begin position="145"/>
        <end position="255"/>
    </location>
</feature>
<evidence type="ECO:0000256" key="1">
    <source>
        <dbReference type="ARBA" id="ARBA00010609"/>
    </source>
</evidence>